<gene>
    <name evidence="1" type="ORF">J2N86_01100</name>
</gene>
<accession>A0ABY4YBS2</accession>
<proteinExistence type="predicted"/>
<sequence length="74" mass="8436">MYQQLFCDRGRGNFVGCFKSRVFSAGPQIGYLKVFKRVHVLLNLKGYKEFNAQARASGWNSWLTLSISPFNTKG</sequence>
<evidence type="ECO:0000313" key="2">
    <source>
        <dbReference type="Proteomes" id="UP001057474"/>
    </source>
</evidence>
<reference evidence="1" key="1">
    <citation type="submission" date="2021-03" db="EMBL/GenBank/DDBJ databases">
        <title>Legionella lytica PCM 2298.</title>
        <authorList>
            <person name="Koper P."/>
        </authorList>
    </citation>
    <scope>NUCLEOTIDE SEQUENCE</scope>
    <source>
        <strain evidence="1">PCM 2298</strain>
    </source>
</reference>
<dbReference type="EMBL" id="CP071527">
    <property type="protein sequence ID" value="USQ15071.1"/>
    <property type="molecule type" value="Genomic_DNA"/>
</dbReference>
<protein>
    <submittedName>
        <fullName evidence="1">Uncharacterized protein</fullName>
    </submittedName>
</protein>
<dbReference type="RefSeq" id="WP_407658978.1">
    <property type="nucleotide sequence ID" value="NZ_CP071527.1"/>
</dbReference>
<organism evidence="1 2">
    <name type="scientific">Legionella lytica</name>
    <dbReference type="NCBI Taxonomy" id="96232"/>
    <lineage>
        <taxon>Bacteria</taxon>
        <taxon>Pseudomonadati</taxon>
        <taxon>Pseudomonadota</taxon>
        <taxon>Gammaproteobacteria</taxon>
        <taxon>Legionellales</taxon>
        <taxon>Legionellaceae</taxon>
        <taxon>Legionella</taxon>
    </lineage>
</organism>
<name>A0ABY4YBS2_9GAMM</name>
<dbReference type="Proteomes" id="UP001057474">
    <property type="component" value="Chromosome"/>
</dbReference>
<evidence type="ECO:0000313" key="1">
    <source>
        <dbReference type="EMBL" id="USQ15071.1"/>
    </source>
</evidence>
<keyword evidence="2" id="KW-1185">Reference proteome</keyword>